<evidence type="ECO:0000259" key="4">
    <source>
        <dbReference type="PROSITE" id="PS50173"/>
    </source>
</evidence>
<sequence length="351" mass="40324">MNRKILHVDIDAFFASVEQLDHPELKGKPVMVGGTSERGVVAAASYEARRFGVHSAMSTKMARSLCPLGIFVNGRHDRYREISREVFKIMRSITDQLEKVSIDEAFLDITDLPKPALEIANEIKRMVKDQIGLTISVGISYNKFLAKLASEWNKPNGVFEIRESDIPDILKPFPIIKVHGLGKKTAAKLNRIGIFKVDDLLKYPLESLIPIMGELWAIEIYNRIRGIDDRPVVTSSERKSYGKETTFFKDTNDKQYLIEVLREYARELLGDLKRINKGIRTTTLKVKYEDFEQITRSHSVEYLTNDLELIRESIELIMNNIELHKKVRLIGISFSNISDYKNIQLSFFDRI</sequence>
<dbReference type="Gene3D" id="3.30.70.270">
    <property type="match status" value="1"/>
</dbReference>
<dbReference type="InterPro" id="IPR001126">
    <property type="entry name" value="UmuC"/>
</dbReference>
<dbReference type="Pfam" id="PF00817">
    <property type="entry name" value="IMS"/>
    <property type="match status" value="1"/>
</dbReference>
<comment type="function">
    <text evidence="3">Poorly processive, error-prone DNA polymerase involved in untargeted mutagenesis. Copies undamaged DNA at stalled replication forks, which arise in vivo from mismatched or misaligned primer ends. These misaligned primers can be extended by PolIV. Exhibits no 3'-5' exonuclease (proofreading) activity. May be involved in translesional synthesis, in conjunction with the beta clamp from PolIII.</text>
</comment>
<keyword evidence="3 5" id="KW-0808">Transferase</keyword>
<dbReference type="PROSITE" id="PS50173">
    <property type="entry name" value="UMUC"/>
    <property type="match status" value="1"/>
</dbReference>
<feature type="site" description="Substrate discrimination" evidence="3">
    <location>
        <position position="14"/>
    </location>
</feature>
<dbReference type="InterPro" id="IPR050116">
    <property type="entry name" value="DNA_polymerase-Y"/>
</dbReference>
<accession>A0ABS2NML0</accession>
<dbReference type="InterPro" id="IPR024728">
    <property type="entry name" value="PolY_HhH_motif"/>
</dbReference>
<dbReference type="InterPro" id="IPR017961">
    <property type="entry name" value="DNA_pol_Y-fam_little_finger"/>
</dbReference>
<reference evidence="5 6" key="1">
    <citation type="submission" date="2021-01" db="EMBL/GenBank/DDBJ databases">
        <title>Genomic Encyclopedia of Type Strains, Phase IV (KMG-IV): sequencing the most valuable type-strain genomes for metagenomic binning, comparative biology and taxonomic classification.</title>
        <authorList>
            <person name="Goeker M."/>
        </authorList>
    </citation>
    <scope>NUCLEOTIDE SEQUENCE [LARGE SCALE GENOMIC DNA]</scope>
    <source>
        <strain evidence="5 6">DSM 25890</strain>
    </source>
</reference>
<dbReference type="Pfam" id="PF11799">
    <property type="entry name" value="IMS_C"/>
    <property type="match status" value="1"/>
</dbReference>
<comment type="catalytic activity">
    <reaction evidence="3">
        <text>DNA(n) + a 2'-deoxyribonucleoside 5'-triphosphate = DNA(n+1) + diphosphate</text>
        <dbReference type="Rhea" id="RHEA:22508"/>
        <dbReference type="Rhea" id="RHEA-COMP:17339"/>
        <dbReference type="Rhea" id="RHEA-COMP:17340"/>
        <dbReference type="ChEBI" id="CHEBI:33019"/>
        <dbReference type="ChEBI" id="CHEBI:61560"/>
        <dbReference type="ChEBI" id="CHEBI:173112"/>
        <dbReference type="EC" id="2.7.7.7"/>
    </reaction>
</comment>
<keyword evidence="3" id="KW-0238">DNA-binding</keyword>
<evidence type="ECO:0000256" key="3">
    <source>
        <dbReference type="HAMAP-Rule" id="MF_01113"/>
    </source>
</evidence>
<dbReference type="Gene3D" id="3.30.1490.100">
    <property type="entry name" value="DNA polymerase, Y-family, little finger domain"/>
    <property type="match status" value="1"/>
</dbReference>
<dbReference type="PANTHER" id="PTHR11076">
    <property type="entry name" value="DNA REPAIR POLYMERASE UMUC / TRANSFERASE FAMILY MEMBER"/>
    <property type="match status" value="1"/>
</dbReference>
<comment type="cofactor">
    <cofactor evidence="3">
        <name>Mg(2+)</name>
        <dbReference type="ChEBI" id="CHEBI:18420"/>
    </cofactor>
    <text evidence="3">Binds 2 magnesium ions per subunit.</text>
</comment>
<dbReference type="Proteomes" id="UP001314796">
    <property type="component" value="Unassembled WGS sequence"/>
</dbReference>
<comment type="similarity">
    <text evidence="1 3">Belongs to the DNA polymerase type-Y family.</text>
</comment>
<name>A0ABS2NML0_9FIRM</name>
<keyword evidence="2 3" id="KW-0515">Mutator protein</keyword>
<evidence type="ECO:0000313" key="6">
    <source>
        <dbReference type="Proteomes" id="UP001314796"/>
    </source>
</evidence>
<dbReference type="InterPro" id="IPR043128">
    <property type="entry name" value="Rev_trsase/Diguanyl_cyclase"/>
</dbReference>
<dbReference type="EC" id="2.7.7.7" evidence="3"/>
<dbReference type="PANTHER" id="PTHR11076:SF33">
    <property type="entry name" value="DNA POLYMERASE KAPPA"/>
    <property type="match status" value="1"/>
</dbReference>
<keyword evidence="3" id="KW-0239">DNA-directed DNA polymerase</keyword>
<keyword evidence="3" id="KW-0227">DNA damage</keyword>
<keyword evidence="3" id="KW-0234">DNA repair</keyword>
<feature type="domain" description="UmuC" evidence="4">
    <location>
        <begin position="5"/>
        <end position="182"/>
    </location>
</feature>
<proteinExistence type="inferred from homology"/>
<evidence type="ECO:0000256" key="2">
    <source>
        <dbReference type="ARBA" id="ARBA00022457"/>
    </source>
</evidence>
<dbReference type="RefSeq" id="WP_204400074.1">
    <property type="nucleotide sequence ID" value="NZ_JAFBEE010000001.1"/>
</dbReference>
<keyword evidence="3" id="KW-0479">Metal-binding</keyword>
<comment type="subcellular location">
    <subcellularLocation>
        <location evidence="3">Cytoplasm</location>
    </subcellularLocation>
</comment>
<feature type="binding site" evidence="3">
    <location>
        <position position="9"/>
    </location>
    <ligand>
        <name>Mg(2+)</name>
        <dbReference type="ChEBI" id="CHEBI:18420"/>
    </ligand>
</feature>
<feature type="binding site" evidence="3">
    <location>
        <position position="103"/>
    </location>
    <ligand>
        <name>Mg(2+)</name>
        <dbReference type="ChEBI" id="CHEBI:18420"/>
    </ligand>
</feature>
<dbReference type="Gene3D" id="1.10.150.20">
    <property type="entry name" value="5' to 3' exonuclease, C-terminal subdomain"/>
    <property type="match status" value="1"/>
</dbReference>
<keyword evidence="3" id="KW-0460">Magnesium</keyword>
<evidence type="ECO:0000256" key="1">
    <source>
        <dbReference type="ARBA" id="ARBA00010945"/>
    </source>
</evidence>
<comment type="caution">
    <text evidence="5">The sequence shown here is derived from an EMBL/GenBank/DDBJ whole genome shotgun (WGS) entry which is preliminary data.</text>
</comment>
<keyword evidence="6" id="KW-1185">Reference proteome</keyword>
<dbReference type="Gene3D" id="3.40.1170.60">
    <property type="match status" value="1"/>
</dbReference>
<evidence type="ECO:0000313" key="5">
    <source>
        <dbReference type="EMBL" id="MBM7613809.1"/>
    </source>
</evidence>
<dbReference type="Pfam" id="PF11798">
    <property type="entry name" value="IMS_HHH"/>
    <property type="match status" value="1"/>
</dbReference>
<dbReference type="NCBIfam" id="NF002677">
    <property type="entry name" value="PRK02406.1"/>
    <property type="match status" value="1"/>
</dbReference>
<dbReference type="NCBIfam" id="NF010731">
    <property type="entry name" value="PRK14133.1"/>
    <property type="match status" value="1"/>
</dbReference>
<comment type="subunit">
    <text evidence="3">Monomer.</text>
</comment>
<dbReference type="GO" id="GO:0003887">
    <property type="term" value="F:DNA-directed DNA polymerase activity"/>
    <property type="evidence" value="ECO:0007669"/>
    <property type="project" value="UniProtKB-EC"/>
</dbReference>
<dbReference type="SUPFAM" id="SSF100879">
    <property type="entry name" value="Lesion bypass DNA polymerase (Y-family), little finger domain"/>
    <property type="match status" value="1"/>
</dbReference>
<protein>
    <recommendedName>
        <fullName evidence="3">DNA polymerase IV</fullName>
        <shortName evidence="3">Pol IV</shortName>
        <ecNumber evidence="3">2.7.7.7</ecNumber>
    </recommendedName>
</protein>
<dbReference type="InterPro" id="IPR036775">
    <property type="entry name" value="DNA_pol_Y-fam_lit_finger_sf"/>
</dbReference>
<dbReference type="CDD" id="cd03586">
    <property type="entry name" value="PolY_Pol_IV_kappa"/>
    <property type="match status" value="1"/>
</dbReference>
<dbReference type="InterPro" id="IPR043502">
    <property type="entry name" value="DNA/RNA_pol_sf"/>
</dbReference>
<keyword evidence="3" id="KW-0235">DNA replication</keyword>
<keyword evidence="3" id="KW-0963">Cytoplasm</keyword>
<gene>
    <name evidence="3" type="primary">dinB</name>
    <name evidence="5" type="ORF">JOC73_000317</name>
</gene>
<organism evidence="5 6">
    <name type="scientific">Alkaliphilus hydrothermalis</name>
    <dbReference type="NCBI Taxonomy" id="1482730"/>
    <lineage>
        <taxon>Bacteria</taxon>
        <taxon>Bacillati</taxon>
        <taxon>Bacillota</taxon>
        <taxon>Clostridia</taxon>
        <taxon>Peptostreptococcales</taxon>
        <taxon>Natronincolaceae</taxon>
        <taxon>Alkaliphilus</taxon>
    </lineage>
</organism>
<keyword evidence="3 5" id="KW-0548">Nucleotidyltransferase</keyword>
<dbReference type="SUPFAM" id="SSF56672">
    <property type="entry name" value="DNA/RNA polymerases"/>
    <property type="match status" value="1"/>
</dbReference>
<dbReference type="InterPro" id="IPR022880">
    <property type="entry name" value="DNApol_IV"/>
</dbReference>
<feature type="active site" evidence="3">
    <location>
        <position position="104"/>
    </location>
</feature>
<dbReference type="HAMAP" id="MF_01113">
    <property type="entry name" value="DNApol_IV"/>
    <property type="match status" value="1"/>
</dbReference>
<dbReference type="EMBL" id="JAFBEE010000001">
    <property type="protein sequence ID" value="MBM7613809.1"/>
    <property type="molecule type" value="Genomic_DNA"/>
</dbReference>